<dbReference type="GO" id="GO:0006437">
    <property type="term" value="P:tyrosyl-tRNA aminoacylation"/>
    <property type="evidence" value="ECO:0007669"/>
    <property type="project" value="InterPro"/>
</dbReference>
<evidence type="ECO:0000256" key="3">
    <source>
        <dbReference type="ARBA" id="ARBA00005594"/>
    </source>
</evidence>
<dbReference type="EC" id="6.1.1.1" evidence="12"/>
<dbReference type="NCBIfam" id="NF006330">
    <property type="entry name" value="PRK08560.1"/>
    <property type="match status" value="1"/>
</dbReference>
<keyword evidence="8 12" id="KW-0648">Protein biosynthesis</keyword>
<dbReference type="PIRSF" id="PIRSF006588">
    <property type="entry name" value="TyrRS_arch_euk"/>
    <property type="match status" value="1"/>
</dbReference>
<dbReference type="Gene3D" id="3.40.50.620">
    <property type="entry name" value="HUPs"/>
    <property type="match status" value="1"/>
</dbReference>
<comment type="catalytic activity">
    <reaction evidence="11 12">
        <text>tRNA(Tyr) + L-tyrosine + ATP = L-tyrosyl-tRNA(Tyr) + AMP + diphosphate + H(+)</text>
        <dbReference type="Rhea" id="RHEA:10220"/>
        <dbReference type="Rhea" id="RHEA-COMP:9706"/>
        <dbReference type="Rhea" id="RHEA-COMP:9707"/>
        <dbReference type="ChEBI" id="CHEBI:15378"/>
        <dbReference type="ChEBI" id="CHEBI:30616"/>
        <dbReference type="ChEBI" id="CHEBI:33019"/>
        <dbReference type="ChEBI" id="CHEBI:58315"/>
        <dbReference type="ChEBI" id="CHEBI:78442"/>
        <dbReference type="ChEBI" id="CHEBI:78536"/>
        <dbReference type="ChEBI" id="CHEBI:456215"/>
        <dbReference type="EC" id="6.1.1.1"/>
    </reaction>
</comment>
<evidence type="ECO:0000313" key="15">
    <source>
        <dbReference type="Proteomes" id="UP000078544"/>
    </source>
</evidence>
<dbReference type="InterPro" id="IPR050489">
    <property type="entry name" value="Tyr-tRNA_synthase"/>
</dbReference>
<dbReference type="SUPFAM" id="SSF52374">
    <property type="entry name" value="Nucleotidylyl transferase"/>
    <property type="match status" value="1"/>
</dbReference>
<dbReference type="GO" id="GO:0005737">
    <property type="term" value="C:cytoplasm"/>
    <property type="evidence" value="ECO:0007669"/>
    <property type="project" value="UniProtKB-SubCell"/>
</dbReference>
<dbReference type="NCBIfam" id="TIGR00234">
    <property type="entry name" value="tyrS"/>
    <property type="match status" value="1"/>
</dbReference>
<feature type="compositionally biased region" description="Basic and acidic residues" evidence="13">
    <location>
        <begin position="380"/>
        <end position="399"/>
    </location>
</feature>
<evidence type="ECO:0000256" key="4">
    <source>
        <dbReference type="ARBA" id="ARBA00022490"/>
    </source>
</evidence>
<evidence type="ECO:0000256" key="12">
    <source>
        <dbReference type="RuleBase" id="RU361234"/>
    </source>
</evidence>
<dbReference type="FunFam" id="3.40.50.620:FF:000040">
    <property type="entry name" value="Tyrosine--tRNA ligase"/>
    <property type="match status" value="1"/>
</dbReference>
<dbReference type="Gene3D" id="1.10.240.10">
    <property type="entry name" value="Tyrosyl-Transfer RNA Synthetase"/>
    <property type="match status" value="1"/>
</dbReference>
<evidence type="ECO:0000256" key="10">
    <source>
        <dbReference type="ARBA" id="ARBA00023242"/>
    </source>
</evidence>
<sequence length="399" mass="43946">MAAAADPEQRLALIRENLEEILNSDIIEAILAEGRNPKIYWGTATTGRPHCGYFVPAIKIAQFLAAGCDVTILLADIHGFLDNLKAPIELVEQRVHFYRHVITAILEAVGVPTDKLRFVQGSSYQKSPEYVMDLYKLTSLVSEHDAKKAGAEVVKQTGNAPLSGLLYPILQVLDEQYLDVDAQFGGLDQRKLFTAAKDWLPKIGYKERAHLMNPMVPGLQGGKMSSSDQDSKIDLLDGPEVVIKKIKKAVAAPQVVEENGVLAFVEYVLLPASGLKRGKREFKVDRERDGLDPLVYEDIGQMHQDYRNDKLTPQLLKPAVAKALNEMLAPIQAAYQGSKDWQEIALKAYPPPPKKEKKVKDKGSRHPGKVPGEATAARTAEQHDAKVDSAAEGLEKLSV</sequence>
<evidence type="ECO:0000256" key="13">
    <source>
        <dbReference type="SAM" id="MobiDB-lite"/>
    </source>
</evidence>
<name>A0A166PM64_9HYPO</name>
<comment type="subcellular location">
    <subcellularLocation>
        <location evidence="2">Cytoplasm</location>
    </subcellularLocation>
    <subcellularLocation>
        <location evidence="1">Nucleus</location>
    </subcellularLocation>
</comment>
<dbReference type="PANTHER" id="PTHR46264">
    <property type="entry name" value="TYROSINE-TRNA LIGASE"/>
    <property type="match status" value="1"/>
</dbReference>
<evidence type="ECO:0000256" key="6">
    <source>
        <dbReference type="ARBA" id="ARBA00022741"/>
    </source>
</evidence>
<dbReference type="PANTHER" id="PTHR46264:SF4">
    <property type="entry name" value="TYROSINE--TRNA LIGASE, CYTOPLASMIC"/>
    <property type="match status" value="1"/>
</dbReference>
<comment type="caution">
    <text evidence="14">The sequence shown here is derived from an EMBL/GenBank/DDBJ whole genome shotgun (WGS) entry which is preliminary data.</text>
</comment>
<dbReference type="Proteomes" id="UP000078544">
    <property type="component" value="Unassembled WGS sequence"/>
</dbReference>
<evidence type="ECO:0000256" key="1">
    <source>
        <dbReference type="ARBA" id="ARBA00004123"/>
    </source>
</evidence>
<keyword evidence="7 12" id="KW-0067">ATP-binding</keyword>
<keyword evidence="15" id="KW-1185">Reference proteome</keyword>
<dbReference type="EMBL" id="AZGY01000006">
    <property type="protein sequence ID" value="KZZ97730.1"/>
    <property type="molecule type" value="Genomic_DNA"/>
</dbReference>
<evidence type="ECO:0000256" key="2">
    <source>
        <dbReference type="ARBA" id="ARBA00004496"/>
    </source>
</evidence>
<evidence type="ECO:0000256" key="7">
    <source>
        <dbReference type="ARBA" id="ARBA00022840"/>
    </source>
</evidence>
<dbReference type="InterPro" id="IPR014729">
    <property type="entry name" value="Rossmann-like_a/b/a_fold"/>
</dbReference>
<proteinExistence type="inferred from homology"/>
<gene>
    <name evidence="14" type="ORF">AAL_03694</name>
</gene>
<keyword evidence="4" id="KW-0963">Cytoplasm</keyword>
<reference evidence="14 15" key="1">
    <citation type="journal article" date="2016" name="Genome Biol. Evol.">
        <title>Divergent and convergent evolution of fungal pathogenicity.</title>
        <authorList>
            <person name="Shang Y."/>
            <person name="Xiao G."/>
            <person name="Zheng P."/>
            <person name="Cen K."/>
            <person name="Zhan S."/>
            <person name="Wang C."/>
        </authorList>
    </citation>
    <scope>NUCLEOTIDE SEQUENCE [LARGE SCALE GENOMIC DNA]</scope>
    <source>
        <strain evidence="14 15">RCEF 2490</strain>
    </source>
</reference>
<dbReference type="STRING" id="1081109.A0A166PM64"/>
<comment type="similarity">
    <text evidence="3 12">Belongs to the class-I aminoacyl-tRNA synthetase family.</text>
</comment>
<dbReference type="Pfam" id="PF00579">
    <property type="entry name" value="tRNA-synt_1b"/>
    <property type="match status" value="1"/>
</dbReference>
<feature type="region of interest" description="Disordered" evidence="13">
    <location>
        <begin position="347"/>
        <end position="399"/>
    </location>
</feature>
<evidence type="ECO:0000313" key="14">
    <source>
        <dbReference type="EMBL" id="KZZ97730.1"/>
    </source>
</evidence>
<dbReference type="FunFam" id="1.10.240.10:FF:000004">
    <property type="entry name" value="Tyrosine--tRNA ligase"/>
    <property type="match status" value="1"/>
</dbReference>
<dbReference type="GO" id="GO:0005634">
    <property type="term" value="C:nucleus"/>
    <property type="evidence" value="ECO:0007669"/>
    <property type="project" value="UniProtKB-SubCell"/>
</dbReference>
<evidence type="ECO:0000256" key="9">
    <source>
        <dbReference type="ARBA" id="ARBA00023146"/>
    </source>
</evidence>
<dbReference type="OrthoDB" id="197206at2759"/>
<organism evidence="14 15">
    <name type="scientific">Moelleriella libera RCEF 2490</name>
    <dbReference type="NCBI Taxonomy" id="1081109"/>
    <lineage>
        <taxon>Eukaryota</taxon>
        <taxon>Fungi</taxon>
        <taxon>Dikarya</taxon>
        <taxon>Ascomycota</taxon>
        <taxon>Pezizomycotina</taxon>
        <taxon>Sordariomycetes</taxon>
        <taxon>Hypocreomycetidae</taxon>
        <taxon>Hypocreales</taxon>
        <taxon>Clavicipitaceae</taxon>
        <taxon>Moelleriella</taxon>
    </lineage>
</organism>
<keyword evidence="6 12" id="KW-0547">Nucleotide-binding</keyword>
<evidence type="ECO:0000256" key="8">
    <source>
        <dbReference type="ARBA" id="ARBA00022917"/>
    </source>
</evidence>
<accession>A0A166PM64</accession>
<keyword evidence="5 12" id="KW-0436">Ligase</keyword>
<keyword evidence="9 12" id="KW-0030">Aminoacyl-tRNA synthetase</keyword>
<dbReference type="PRINTS" id="PR01040">
    <property type="entry name" value="TRNASYNTHTYR"/>
</dbReference>
<dbReference type="InterPro" id="IPR023617">
    <property type="entry name" value="Tyr-tRNA-ligase_arc/euk-type"/>
</dbReference>
<dbReference type="InterPro" id="IPR002307">
    <property type="entry name" value="Tyr-tRNA-ligase"/>
</dbReference>
<evidence type="ECO:0000256" key="5">
    <source>
        <dbReference type="ARBA" id="ARBA00022598"/>
    </source>
</evidence>
<evidence type="ECO:0000256" key="11">
    <source>
        <dbReference type="ARBA" id="ARBA00048248"/>
    </source>
</evidence>
<dbReference type="InterPro" id="IPR002305">
    <property type="entry name" value="aa-tRNA-synth_Ic"/>
</dbReference>
<dbReference type="AlphaFoldDB" id="A0A166PM64"/>
<keyword evidence="10" id="KW-0539">Nucleus</keyword>
<dbReference type="GO" id="GO:0005524">
    <property type="term" value="F:ATP binding"/>
    <property type="evidence" value="ECO:0007669"/>
    <property type="project" value="UniProtKB-KW"/>
</dbReference>
<protein>
    <recommendedName>
        <fullName evidence="12">Tyrosine--tRNA ligase</fullName>
        <ecNumber evidence="12">6.1.1.1</ecNumber>
    </recommendedName>
    <alternativeName>
        <fullName evidence="12">Tyrosyl-tRNA synthetase</fullName>
    </alternativeName>
</protein>
<dbReference type="GO" id="GO:0004831">
    <property type="term" value="F:tyrosine-tRNA ligase activity"/>
    <property type="evidence" value="ECO:0007669"/>
    <property type="project" value="UniProtKB-EC"/>
</dbReference>